<accession>A0A5M3YS68</accession>
<evidence type="ECO:0000313" key="5">
    <source>
        <dbReference type="EMBL" id="GFF13746.1"/>
    </source>
</evidence>
<keyword evidence="6" id="KW-1185">Reference proteome</keyword>
<dbReference type="Pfam" id="PF01165">
    <property type="entry name" value="Ribosomal_S21"/>
    <property type="match status" value="1"/>
</dbReference>
<sequence>MEMRALTHSLRLRPTLLRSTQPLALTLRHASSNTPSKTQPTQPTQGTSDFDQILSKLNISNTAASSEPSAPQQPGNASGSRQSVFGDALSLGRAVGMSAGTDNYRPAVRRVELKLGPSLGRQVHVEPEKGTDLAAALRTLQITCNANRVKQQANQQRFHVRRGQMRKDLRMQRWRKLFKFSFDKTVSKIQRMRAQGW</sequence>
<evidence type="ECO:0000256" key="2">
    <source>
        <dbReference type="ARBA" id="ARBA00022980"/>
    </source>
</evidence>
<dbReference type="GO" id="GO:0003735">
    <property type="term" value="F:structural constituent of ribosome"/>
    <property type="evidence" value="ECO:0007669"/>
    <property type="project" value="InterPro"/>
</dbReference>
<gene>
    <name evidence="5" type="ORF">ATEIFO6365_0002085700</name>
</gene>
<evidence type="ECO:0000313" key="6">
    <source>
        <dbReference type="Proteomes" id="UP000452235"/>
    </source>
</evidence>
<dbReference type="GO" id="GO:0070124">
    <property type="term" value="P:mitochondrial translational initiation"/>
    <property type="evidence" value="ECO:0007669"/>
    <property type="project" value="TreeGrafter"/>
</dbReference>
<feature type="region of interest" description="Disordered" evidence="4">
    <location>
        <begin position="27"/>
        <end position="49"/>
    </location>
</feature>
<dbReference type="EMBL" id="BLJY01000002">
    <property type="protein sequence ID" value="GFF13746.1"/>
    <property type="molecule type" value="Genomic_DNA"/>
</dbReference>
<dbReference type="PANTHER" id="PTHR41237">
    <property type="entry name" value="37S RIBOSOMAL PROTEIN MRP21, MITOCHONDRIAL"/>
    <property type="match status" value="1"/>
</dbReference>
<dbReference type="AlphaFoldDB" id="A0A5M3YS68"/>
<feature type="compositionally biased region" description="Low complexity" evidence="4">
    <location>
        <begin position="31"/>
        <end position="48"/>
    </location>
</feature>
<comment type="caution">
    <text evidence="5">The sequence shown here is derived from an EMBL/GenBank/DDBJ whole genome shotgun (WGS) entry which is preliminary data.</text>
</comment>
<evidence type="ECO:0000256" key="1">
    <source>
        <dbReference type="ARBA" id="ARBA00006640"/>
    </source>
</evidence>
<name>A0A5M3YS68_ASPTE</name>
<proteinExistence type="inferred from homology"/>
<keyword evidence="3" id="KW-0687">Ribonucleoprotein</keyword>
<organism evidence="5 6">
    <name type="scientific">Aspergillus terreus</name>
    <dbReference type="NCBI Taxonomy" id="33178"/>
    <lineage>
        <taxon>Eukaryota</taxon>
        <taxon>Fungi</taxon>
        <taxon>Dikarya</taxon>
        <taxon>Ascomycota</taxon>
        <taxon>Pezizomycotina</taxon>
        <taxon>Eurotiomycetes</taxon>
        <taxon>Eurotiomycetidae</taxon>
        <taxon>Eurotiales</taxon>
        <taxon>Aspergillaceae</taxon>
        <taxon>Aspergillus</taxon>
        <taxon>Aspergillus subgen. Circumdati</taxon>
    </lineage>
</organism>
<dbReference type="Proteomes" id="UP000452235">
    <property type="component" value="Unassembled WGS sequence"/>
</dbReference>
<dbReference type="GO" id="GO:0005763">
    <property type="term" value="C:mitochondrial small ribosomal subunit"/>
    <property type="evidence" value="ECO:0007669"/>
    <property type="project" value="TreeGrafter"/>
</dbReference>
<dbReference type="InterPro" id="IPR052837">
    <property type="entry name" value="Mitoribosomal_bS21"/>
</dbReference>
<dbReference type="OrthoDB" id="2501249at2759"/>
<feature type="region of interest" description="Disordered" evidence="4">
    <location>
        <begin position="62"/>
        <end position="83"/>
    </location>
</feature>
<reference evidence="5 6" key="1">
    <citation type="submission" date="2020-01" db="EMBL/GenBank/DDBJ databases">
        <title>Aspergillus terreus IFO 6365 whole genome shotgun sequence.</title>
        <authorList>
            <person name="Kanamasa S."/>
            <person name="Takahashi H."/>
        </authorList>
    </citation>
    <scope>NUCLEOTIDE SEQUENCE [LARGE SCALE GENOMIC DNA]</scope>
    <source>
        <strain evidence="5 6">IFO 6365</strain>
    </source>
</reference>
<protein>
    <submittedName>
        <fullName evidence="5">Ribosomal protein S21</fullName>
    </submittedName>
</protein>
<keyword evidence="2 5" id="KW-0689">Ribosomal protein</keyword>
<evidence type="ECO:0000256" key="4">
    <source>
        <dbReference type="SAM" id="MobiDB-lite"/>
    </source>
</evidence>
<evidence type="ECO:0000256" key="3">
    <source>
        <dbReference type="ARBA" id="ARBA00023274"/>
    </source>
</evidence>
<comment type="similarity">
    <text evidence="1">Belongs to the bacterial ribosomal protein bS21 family.</text>
</comment>
<dbReference type="InterPro" id="IPR001911">
    <property type="entry name" value="Ribosomal_bS21"/>
</dbReference>
<dbReference type="PANTHER" id="PTHR41237:SF1">
    <property type="entry name" value="SMALL RIBOSOMAL SUBUNIT PROTEIN BS21M"/>
    <property type="match status" value="1"/>
</dbReference>